<dbReference type="Proteomes" id="UP000034920">
    <property type="component" value="Unassembled WGS sequence"/>
</dbReference>
<feature type="binding site" evidence="11">
    <location>
        <position position="277"/>
    </location>
    <ligand>
        <name>substrate</name>
    </ligand>
</feature>
<evidence type="ECO:0000256" key="8">
    <source>
        <dbReference type="ARBA" id="ARBA00023239"/>
    </source>
</evidence>
<comment type="pathway">
    <text evidence="1 9">Carbohydrate degradation; glycolysis; pyruvate from D-glyceraldehyde 3-phosphate: step 4/5.</text>
</comment>
<evidence type="ECO:0000256" key="1">
    <source>
        <dbReference type="ARBA" id="ARBA00005031"/>
    </source>
</evidence>
<dbReference type="GO" id="GO:0005576">
    <property type="term" value="C:extracellular region"/>
    <property type="evidence" value="ECO:0007669"/>
    <property type="project" value="UniProtKB-SubCell"/>
</dbReference>
<accession>A0A0G0ZKS8</accession>
<dbReference type="InterPro" id="IPR020809">
    <property type="entry name" value="Enolase_CS"/>
</dbReference>
<evidence type="ECO:0000256" key="5">
    <source>
        <dbReference type="ARBA" id="ARBA00022525"/>
    </source>
</evidence>
<evidence type="ECO:0000256" key="11">
    <source>
        <dbReference type="PIRSR" id="PIRSR001400-2"/>
    </source>
</evidence>
<gene>
    <name evidence="9" type="primary">eno</name>
    <name evidence="15" type="ORF">UU80_C0004G0036</name>
</gene>
<evidence type="ECO:0000256" key="3">
    <source>
        <dbReference type="ARBA" id="ARBA00012058"/>
    </source>
</evidence>
<dbReference type="PROSITE" id="PS00164">
    <property type="entry name" value="ENOLASE"/>
    <property type="match status" value="1"/>
</dbReference>
<dbReference type="InterPro" id="IPR020811">
    <property type="entry name" value="Enolase_N"/>
</dbReference>
<evidence type="ECO:0000256" key="9">
    <source>
        <dbReference type="HAMAP-Rule" id="MF_00318"/>
    </source>
</evidence>
<dbReference type="EC" id="4.2.1.11" evidence="3 9"/>
<keyword evidence="7 9" id="KW-0324">Glycolysis</keyword>
<dbReference type="UniPathway" id="UPA00109">
    <property type="reaction ID" value="UER00187"/>
</dbReference>
<feature type="binding site" evidence="11">
    <location>
        <position position="157"/>
    </location>
    <ligand>
        <name>substrate</name>
    </ligand>
</feature>
<dbReference type="PANTHER" id="PTHR11902">
    <property type="entry name" value="ENOLASE"/>
    <property type="match status" value="1"/>
</dbReference>
<dbReference type="InterPro" id="IPR036849">
    <property type="entry name" value="Enolase-like_C_sf"/>
</dbReference>
<dbReference type="HAMAP" id="MF_00318">
    <property type="entry name" value="Enolase"/>
    <property type="match status" value="1"/>
</dbReference>
<dbReference type="GO" id="GO:0000015">
    <property type="term" value="C:phosphopyruvate hydratase complex"/>
    <property type="evidence" value="ECO:0007669"/>
    <property type="project" value="InterPro"/>
</dbReference>
<comment type="subcellular location">
    <subcellularLocation>
        <location evidence="9">Cytoplasm</location>
    </subcellularLocation>
    <subcellularLocation>
        <location evidence="9">Secreted</location>
    </subcellularLocation>
    <subcellularLocation>
        <location evidence="9">Cell surface</location>
    </subcellularLocation>
    <text evidence="9">Fractions of enolase are present in both the cytoplasm and on the cell surface.</text>
</comment>
<sequence>MSKISDIQCYKVLNSRGEWTLRTQVTLNDGSVGVETIPEGASKGEHEALYLPVEKAVENVSGTINDLLRGVNPEDQEKIDKAMLDLDATENKSNLGGNSLISVSLAVAKAAAVHKNLPLYKYLAKIYGQKDPIKFPTPVFNVLNGGKHAHNGLSFQEFMVIPSKSVVYDKALEMGVNVYHKLKKNLSDSGLDVDVGDEGGFAPNGLNPKKALDFIKRSTGELYKTGEEVFFGMDVAAESFWENSDYHIKEEQLHLSSKQLTTYYRDLMKDYELIYIEDPFYENDEDGWKAFNSEFKNRLMVVADDLAVTNPVKLRSVISSDLANAVIVKPNQVGTLSETLAFIKEARSAGMSVIISHRSGDTAEDTFIADLAVGVNADFIKSGAPARGERVAKYNRLLEIFHEQNIIKG</sequence>
<dbReference type="SFLD" id="SFLDS00001">
    <property type="entry name" value="Enolase"/>
    <property type="match status" value="1"/>
</dbReference>
<comment type="catalytic activity">
    <reaction evidence="9">
        <text>(2R)-2-phosphoglycerate = phosphoenolpyruvate + H2O</text>
        <dbReference type="Rhea" id="RHEA:10164"/>
        <dbReference type="ChEBI" id="CHEBI:15377"/>
        <dbReference type="ChEBI" id="CHEBI:58289"/>
        <dbReference type="ChEBI" id="CHEBI:58702"/>
        <dbReference type="EC" id="4.2.1.11"/>
    </reaction>
</comment>
<feature type="binding site" evidence="9">
    <location>
        <position position="381"/>
    </location>
    <ligand>
        <name>(2R)-2-phosphoglycerate</name>
        <dbReference type="ChEBI" id="CHEBI:58289"/>
    </ligand>
</feature>
<evidence type="ECO:0000313" key="16">
    <source>
        <dbReference type="Proteomes" id="UP000034920"/>
    </source>
</evidence>
<comment type="function">
    <text evidence="9">Catalyzes the reversible conversion of 2-phosphoglycerate (2-PG) into phosphoenolpyruvate (PEP). It is essential for the degradation of carbohydrates via glycolysis.</text>
</comment>
<dbReference type="Pfam" id="PF03952">
    <property type="entry name" value="Enolase_N"/>
    <property type="match status" value="1"/>
</dbReference>
<comment type="cofactor">
    <cofactor evidence="9">
        <name>Mg(2+)</name>
        <dbReference type="ChEBI" id="CHEBI:18420"/>
    </cofactor>
    <text evidence="9">Binds a second Mg(2+) ion via substrate during catalysis.</text>
</comment>
<comment type="similarity">
    <text evidence="2 9">Belongs to the enolase family.</text>
</comment>
<dbReference type="SUPFAM" id="SSF51604">
    <property type="entry name" value="Enolase C-terminal domain-like"/>
    <property type="match status" value="1"/>
</dbReference>
<dbReference type="Pfam" id="PF00113">
    <property type="entry name" value="Enolase_C"/>
    <property type="match status" value="1"/>
</dbReference>
<feature type="binding site" evidence="9">
    <location>
        <position position="359"/>
    </location>
    <ligand>
        <name>(2R)-2-phosphoglycerate</name>
        <dbReference type="ChEBI" id="CHEBI:58289"/>
    </ligand>
</feature>
<dbReference type="PRINTS" id="PR00148">
    <property type="entry name" value="ENOLASE"/>
</dbReference>
<feature type="domain" description="Enolase N-terminal" evidence="14">
    <location>
        <begin position="4"/>
        <end position="123"/>
    </location>
</feature>
<dbReference type="InterPro" id="IPR029017">
    <property type="entry name" value="Enolase-like_N"/>
</dbReference>
<feature type="binding site" evidence="11">
    <location>
        <position position="381"/>
    </location>
    <ligand>
        <name>substrate</name>
    </ligand>
</feature>
<evidence type="ECO:0000256" key="10">
    <source>
        <dbReference type="PIRSR" id="PIRSR001400-1"/>
    </source>
</evidence>
<feature type="binding site" evidence="11">
    <location>
        <position position="304"/>
    </location>
    <ligand>
        <name>substrate</name>
    </ligand>
</feature>
<dbReference type="SFLD" id="SFLDF00002">
    <property type="entry name" value="enolase"/>
    <property type="match status" value="1"/>
</dbReference>
<keyword evidence="8 9" id="KW-0456">Lyase</keyword>
<feature type="binding site" evidence="9">
    <location>
        <position position="156"/>
    </location>
    <ligand>
        <name>(2R)-2-phosphoglycerate</name>
        <dbReference type="ChEBI" id="CHEBI:58289"/>
    </ligand>
</feature>
<dbReference type="AlphaFoldDB" id="A0A0G0ZKS8"/>
<dbReference type="PIRSF" id="PIRSF001400">
    <property type="entry name" value="Enolase"/>
    <property type="match status" value="1"/>
</dbReference>
<evidence type="ECO:0000313" key="15">
    <source>
        <dbReference type="EMBL" id="KKS22646.1"/>
    </source>
</evidence>
<dbReference type="EMBL" id="LCCA01000004">
    <property type="protein sequence ID" value="KKS22646.1"/>
    <property type="molecule type" value="Genomic_DNA"/>
</dbReference>
<feature type="binding site" evidence="9 12">
    <location>
        <position position="234"/>
    </location>
    <ligand>
        <name>Mg(2+)</name>
        <dbReference type="ChEBI" id="CHEBI:18420"/>
    </ligand>
</feature>
<feature type="binding site" evidence="11">
    <location>
        <begin position="356"/>
        <end position="359"/>
    </location>
    <ligand>
        <name>substrate</name>
    </ligand>
</feature>
<dbReference type="STRING" id="1619103.UU80_C0004G0036"/>
<proteinExistence type="inferred from homology"/>
<dbReference type="SMART" id="SM01193">
    <property type="entry name" value="Enolase_N"/>
    <property type="match status" value="1"/>
</dbReference>
<dbReference type="PANTHER" id="PTHR11902:SF1">
    <property type="entry name" value="ENOLASE"/>
    <property type="match status" value="1"/>
</dbReference>
<evidence type="ECO:0000256" key="7">
    <source>
        <dbReference type="ARBA" id="ARBA00023152"/>
    </source>
</evidence>
<keyword evidence="9" id="KW-0963">Cytoplasm</keyword>
<keyword evidence="9 12" id="KW-0479">Metal-binding</keyword>
<evidence type="ECO:0000256" key="2">
    <source>
        <dbReference type="ARBA" id="ARBA00009604"/>
    </source>
</evidence>
<feature type="active site" description="Proton donor" evidence="9 10">
    <location>
        <position position="198"/>
    </location>
</feature>
<feature type="binding site" evidence="9">
    <location>
        <position position="329"/>
    </location>
    <ligand>
        <name>(2R)-2-phosphoglycerate</name>
        <dbReference type="ChEBI" id="CHEBI:58289"/>
    </ligand>
</feature>
<feature type="binding site" evidence="9 12">
    <location>
        <position position="277"/>
    </location>
    <ligand>
        <name>Mg(2+)</name>
        <dbReference type="ChEBI" id="CHEBI:18420"/>
    </ligand>
</feature>
<keyword evidence="5 9" id="KW-0964">Secreted</keyword>
<evidence type="ECO:0000259" key="13">
    <source>
        <dbReference type="SMART" id="SM01192"/>
    </source>
</evidence>
<feature type="binding site" evidence="11">
    <location>
        <position position="148"/>
    </location>
    <ligand>
        <name>substrate</name>
    </ligand>
</feature>
<dbReference type="PATRIC" id="fig|1619103.3.peg.166"/>
<evidence type="ECO:0000256" key="4">
    <source>
        <dbReference type="ARBA" id="ARBA00017068"/>
    </source>
</evidence>
<dbReference type="GO" id="GO:0009986">
    <property type="term" value="C:cell surface"/>
    <property type="evidence" value="ECO:0007669"/>
    <property type="project" value="UniProtKB-SubCell"/>
</dbReference>
<name>A0A0G0ZKS8_UNCKA</name>
<reference evidence="15 16" key="1">
    <citation type="journal article" date="2015" name="Nature">
        <title>rRNA introns, odd ribosomes, and small enigmatic genomes across a large radiation of phyla.</title>
        <authorList>
            <person name="Brown C.T."/>
            <person name="Hug L.A."/>
            <person name="Thomas B.C."/>
            <person name="Sharon I."/>
            <person name="Castelle C.J."/>
            <person name="Singh A."/>
            <person name="Wilkins M.J."/>
            <person name="Williams K.H."/>
            <person name="Banfield J.F."/>
        </authorList>
    </citation>
    <scope>NUCLEOTIDE SEQUENCE [LARGE SCALE GENOMIC DNA]</scope>
</reference>
<evidence type="ECO:0000256" key="6">
    <source>
        <dbReference type="ARBA" id="ARBA00022842"/>
    </source>
</evidence>
<keyword evidence="6 9" id="KW-0460">Magnesium</keyword>
<dbReference type="GO" id="GO:0006096">
    <property type="term" value="P:glycolytic process"/>
    <property type="evidence" value="ECO:0007669"/>
    <property type="project" value="UniProtKB-UniRule"/>
</dbReference>
<comment type="cofactor">
    <cofactor evidence="12">
        <name>Mg(2+)</name>
        <dbReference type="ChEBI" id="CHEBI:18420"/>
    </cofactor>
    <text evidence="12">Mg(2+) is required for catalysis and for stabilizing the dimer.</text>
</comment>
<feature type="domain" description="Enolase C-terminal TIM barrel" evidence="13">
    <location>
        <begin position="132"/>
        <end position="409"/>
    </location>
</feature>
<feature type="binding site" evidence="9 12">
    <location>
        <position position="304"/>
    </location>
    <ligand>
        <name>Mg(2+)</name>
        <dbReference type="ChEBI" id="CHEBI:18420"/>
    </ligand>
</feature>
<comment type="caution">
    <text evidence="15">The sequence shown here is derived from an EMBL/GenBank/DDBJ whole genome shotgun (WGS) entry which is preliminary data.</text>
</comment>
<protein>
    <recommendedName>
        <fullName evidence="4 9">Enolase</fullName>
        <ecNumber evidence="3 9">4.2.1.11</ecNumber>
    </recommendedName>
    <alternativeName>
        <fullName evidence="9">2-phospho-D-glycerate hydro-lyase</fullName>
    </alternativeName>
    <alternativeName>
        <fullName evidence="9">2-phosphoglycerate dehydratase</fullName>
    </alternativeName>
</protein>
<dbReference type="SMART" id="SM01192">
    <property type="entry name" value="Enolase_C"/>
    <property type="match status" value="1"/>
</dbReference>
<dbReference type="InterPro" id="IPR000941">
    <property type="entry name" value="Enolase"/>
</dbReference>
<dbReference type="SFLD" id="SFLDG00178">
    <property type="entry name" value="enolase"/>
    <property type="match status" value="1"/>
</dbReference>
<evidence type="ECO:0000256" key="12">
    <source>
        <dbReference type="PIRSR" id="PIRSR001400-3"/>
    </source>
</evidence>
<organism evidence="15 16">
    <name type="scientific">candidate division WWE3 bacterium GW2011_GWA1_41_8</name>
    <dbReference type="NCBI Taxonomy" id="1619103"/>
    <lineage>
        <taxon>Bacteria</taxon>
        <taxon>Katanobacteria</taxon>
    </lineage>
</organism>
<feature type="active site" description="Proton acceptor" evidence="9 10">
    <location>
        <position position="329"/>
    </location>
</feature>
<dbReference type="SUPFAM" id="SSF54826">
    <property type="entry name" value="Enolase N-terminal domain-like"/>
    <property type="match status" value="1"/>
</dbReference>
<dbReference type="InterPro" id="IPR020810">
    <property type="entry name" value="Enolase_C"/>
</dbReference>
<dbReference type="GO" id="GO:0004634">
    <property type="term" value="F:phosphopyruvate hydratase activity"/>
    <property type="evidence" value="ECO:0007669"/>
    <property type="project" value="UniProtKB-UniRule"/>
</dbReference>
<evidence type="ECO:0000259" key="14">
    <source>
        <dbReference type="SMART" id="SM01193"/>
    </source>
</evidence>
<dbReference type="Gene3D" id="3.20.20.120">
    <property type="entry name" value="Enolase-like C-terminal domain"/>
    <property type="match status" value="1"/>
</dbReference>
<feature type="binding site" evidence="9">
    <location>
        <position position="358"/>
    </location>
    <ligand>
        <name>(2R)-2-phosphoglycerate</name>
        <dbReference type="ChEBI" id="CHEBI:58289"/>
    </ligand>
</feature>
<dbReference type="GO" id="GO:0000287">
    <property type="term" value="F:magnesium ion binding"/>
    <property type="evidence" value="ECO:0007669"/>
    <property type="project" value="UniProtKB-UniRule"/>
</dbReference>
<dbReference type="Gene3D" id="3.30.390.10">
    <property type="entry name" value="Enolase-like, N-terminal domain"/>
    <property type="match status" value="1"/>
</dbReference>